<dbReference type="EMBL" id="AVOT02030552">
    <property type="protein sequence ID" value="MBW0523759.1"/>
    <property type="molecule type" value="Genomic_DNA"/>
</dbReference>
<evidence type="ECO:0000256" key="1">
    <source>
        <dbReference type="SAM" id="MobiDB-lite"/>
    </source>
</evidence>
<dbReference type="Proteomes" id="UP000765509">
    <property type="component" value="Unassembled WGS sequence"/>
</dbReference>
<sequence>MSNTIQPHSTGNHSSSDNKGYRTKIIVPTHDNWVQWSCQLENVPSGKGHESLLSAPSYSDKLSPKFKKRNSSALALPWTCVAPELQGILLAHRGSFLRSVW</sequence>
<dbReference type="AlphaFoldDB" id="A0A9Q3EMI6"/>
<keyword evidence="3" id="KW-1185">Reference proteome</keyword>
<evidence type="ECO:0000313" key="3">
    <source>
        <dbReference type="Proteomes" id="UP000765509"/>
    </source>
</evidence>
<protein>
    <submittedName>
        <fullName evidence="2">Uncharacterized protein</fullName>
    </submittedName>
</protein>
<evidence type="ECO:0000313" key="2">
    <source>
        <dbReference type="EMBL" id="MBW0523759.1"/>
    </source>
</evidence>
<organism evidence="2 3">
    <name type="scientific">Austropuccinia psidii MF-1</name>
    <dbReference type="NCBI Taxonomy" id="1389203"/>
    <lineage>
        <taxon>Eukaryota</taxon>
        <taxon>Fungi</taxon>
        <taxon>Dikarya</taxon>
        <taxon>Basidiomycota</taxon>
        <taxon>Pucciniomycotina</taxon>
        <taxon>Pucciniomycetes</taxon>
        <taxon>Pucciniales</taxon>
        <taxon>Sphaerophragmiaceae</taxon>
        <taxon>Austropuccinia</taxon>
    </lineage>
</organism>
<accession>A0A9Q3EMI6</accession>
<gene>
    <name evidence="2" type="ORF">O181_063474</name>
</gene>
<proteinExistence type="predicted"/>
<feature type="region of interest" description="Disordered" evidence="1">
    <location>
        <begin position="1"/>
        <end position="21"/>
    </location>
</feature>
<name>A0A9Q3EMI6_9BASI</name>
<reference evidence="2" key="1">
    <citation type="submission" date="2021-03" db="EMBL/GenBank/DDBJ databases">
        <title>Draft genome sequence of rust myrtle Austropuccinia psidii MF-1, a brazilian biotype.</title>
        <authorList>
            <person name="Quecine M.C."/>
            <person name="Pachon D.M.R."/>
            <person name="Bonatelli M.L."/>
            <person name="Correr F.H."/>
            <person name="Franceschini L.M."/>
            <person name="Leite T.F."/>
            <person name="Margarido G.R.A."/>
            <person name="Almeida C.A."/>
            <person name="Ferrarezi J.A."/>
            <person name="Labate C.A."/>
        </authorList>
    </citation>
    <scope>NUCLEOTIDE SEQUENCE</scope>
    <source>
        <strain evidence="2">MF-1</strain>
    </source>
</reference>
<comment type="caution">
    <text evidence="2">The sequence shown here is derived from an EMBL/GenBank/DDBJ whole genome shotgun (WGS) entry which is preliminary data.</text>
</comment>
<feature type="compositionally biased region" description="Polar residues" evidence="1">
    <location>
        <begin position="1"/>
        <end position="18"/>
    </location>
</feature>
<dbReference type="OrthoDB" id="2515196at2759"/>